<organism evidence="1">
    <name type="scientific">uncultured Sulfurovum sp</name>
    <dbReference type="NCBI Taxonomy" id="269237"/>
    <lineage>
        <taxon>Bacteria</taxon>
        <taxon>Pseudomonadati</taxon>
        <taxon>Campylobacterota</taxon>
        <taxon>Epsilonproteobacteria</taxon>
        <taxon>Campylobacterales</taxon>
        <taxon>Sulfurovaceae</taxon>
        <taxon>Sulfurovum</taxon>
        <taxon>environmental samples</taxon>
    </lineage>
</organism>
<protein>
    <submittedName>
        <fullName evidence="1">Uncharacterized protein</fullName>
    </submittedName>
</protein>
<accession>A0A6S6SIS6</accession>
<reference evidence="1" key="1">
    <citation type="submission" date="2020-01" db="EMBL/GenBank/DDBJ databases">
        <authorList>
            <person name="Meier V. D."/>
            <person name="Meier V D."/>
        </authorList>
    </citation>
    <scope>NUCLEOTIDE SEQUENCE</scope>
    <source>
        <strain evidence="1">HLG_WM_MAG_04</strain>
    </source>
</reference>
<evidence type="ECO:0000313" key="1">
    <source>
        <dbReference type="EMBL" id="CAA6804811.1"/>
    </source>
</evidence>
<proteinExistence type="predicted"/>
<dbReference type="AlphaFoldDB" id="A0A6S6SIS6"/>
<dbReference type="EMBL" id="CACVAX010000012">
    <property type="protein sequence ID" value="CAA6804811.1"/>
    <property type="molecule type" value="Genomic_DNA"/>
</dbReference>
<gene>
    <name evidence="1" type="ORF">HELGO_WM11359</name>
</gene>
<name>A0A6S6SIS6_9BACT</name>
<sequence>MQKEQIQNILRDCFWEYNFNEDGLISLAKSKDRQEQIFLFTKILENAKELLKSMKIFDKSELKTLIESYKLPSFKHDYMARRLNMLEYYFLDKPLTINELKWVA</sequence>